<evidence type="ECO:0000313" key="2">
    <source>
        <dbReference type="Proteomes" id="UP000619479"/>
    </source>
</evidence>
<organism evidence="1 2">
    <name type="scientific">Actinoplanes cyaneus</name>
    <dbReference type="NCBI Taxonomy" id="52696"/>
    <lineage>
        <taxon>Bacteria</taxon>
        <taxon>Bacillati</taxon>
        <taxon>Actinomycetota</taxon>
        <taxon>Actinomycetes</taxon>
        <taxon>Micromonosporales</taxon>
        <taxon>Micromonosporaceae</taxon>
        <taxon>Actinoplanes</taxon>
    </lineage>
</organism>
<evidence type="ECO:0000313" key="1">
    <source>
        <dbReference type="EMBL" id="GID66136.1"/>
    </source>
</evidence>
<sequence length="615" mass="68278">MRLQPRQELLSVWKSISRWCGPARSFNWADRGGRNSISDAELLLCLLLPPQRLTEIRFDRPDTTQSDVLQALGSFGGPVDIPQRVVELIGSYLATYTDPKTQLPVFAGGNYLTTAPDDHREPTEEQLELEVVDAFATSVVLCSAVIRFLRDYRGQVQRRGYLDEIARVEGETQKRLTAAMAGLQRSFTISVFDADSPQGRVLRETSFPGSDYSGDLVGRIRRSLRPVMAGLRELGTFNDQVDDLLDNRGDKLFECGWSWGVVQGAPEVKTSIGTFNAPGPAEPAPYLYFTVVAIDGIRDLFSQETRLAGLLNEEQQSLARVLQLQWDLAQRYWSAVATLGDQRWPVEELPWRTTDEEESDYYSLLVVSLVRHALADRGAPDADLARITNVLSDLADRGRIRRRPLADDPALQMHQPGRWVTLVGADQVGADSPPIGWRLGELSSLLLGRVLAIAAQVNNPQQEARLVGLADDIWRHLHQRRLGDDTPGAGLWDDPSSVYPTLPRRDKPSWYHTTRVVQCMSTAAEYIQRESPPGSRLSEYAADLLGEAERVFDKEQLRNSSGGGPALRDSLTKQGIGIRRARQLMATRPGSAVAILHAVLRELDKLAAAREAAGD</sequence>
<dbReference type="RefSeq" id="WP_203742628.1">
    <property type="nucleotide sequence ID" value="NZ_BAAAUC010000043.1"/>
</dbReference>
<gene>
    <name evidence="1" type="ORF">Acy02nite_40170</name>
</gene>
<dbReference type="InterPro" id="IPR049777">
    <property type="entry name" value="SCO2524-like"/>
</dbReference>
<comment type="caution">
    <text evidence="1">The sequence shown here is derived from an EMBL/GenBank/DDBJ whole genome shotgun (WGS) entry which is preliminary data.</text>
</comment>
<dbReference type="EMBL" id="BOMH01000030">
    <property type="protein sequence ID" value="GID66136.1"/>
    <property type="molecule type" value="Genomic_DNA"/>
</dbReference>
<dbReference type="AlphaFoldDB" id="A0A919IJ97"/>
<accession>A0A919IJ97</accession>
<protein>
    <submittedName>
        <fullName evidence="1">Uncharacterized protein</fullName>
    </submittedName>
</protein>
<reference evidence="1" key="1">
    <citation type="submission" date="2021-01" db="EMBL/GenBank/DDBJ databases">
        <title>Whole genome shotgun sequence of Actinoplanes cyaneus NBRC 14990.</title>
        <authorList>
            <person name="Komaki H."/>
            <person name="Tamura T."/>
        </authorList>
    </citation>
    <scope>NUCLEOTIDE SEQUENCE</scope>
    <source>
        <strain evidence="1">NBRC 14990</strain>
    </source>
</reference>
<dbReference type="Proteomes" id="UP000619479">
    <property type="component" value="Unassembled WGS sequence"/>
</dbReference>
<dbReference type="NCBIfam" id="NF040567">
    <property type="entry name" value="SCO2524_fam"/>
    <property type="match status" value="1"/>
</dbReference>
<keyword evidence="2" id="KW-1185">Reference proteome</keyword>
<name>A0A919IJ97_9ACTN</name>
<proteinExistence type="predicted"/>